<gene>
    <name evidence="3" type="ORF">UFOPK1599_00816</name>
    <name evidence="4" type="ORF">UFOPK2179_00353</name>
    <name evidence="5" type="ORF">UFOPK2715_00539</name>
</gene>
<dbReference type="InterPro" id="IPR015422">
    <property type="entry name" value="PyrdxlP-dep_Trfase_small"/>
</dbReference>
<dbReference type="SUPFAM" id="SSF53383">
    <property type="entry name" value="PLP-dependent transferases"/>
    <property type="match status" value="1"/>
</dbReference>
<dbReference type="InterPro" id="IPR015424">
    <property type="entry name" value="PyrdxlP-dep_Trfase"/>
</dbReference>
<dbReference type="EMBL" id="CAEZWC010000019">
    <property type="protein sequence ID" value="CAB4643961.1"/>
    <property type="molecule type" value="Genomic_DNA"/>
</dbReference>
<sequence>MCTTKIGFIKPLVVQIRMKTQTNHPQTFRSIPTHSKALDKSRLEKLFQEQLEKYKSSLMSSDLEYQTALKSIPLGAHSSFQSFDPYPISIASAKGAWMTDVDGRKMLDLSMGFGSMLVGHLNQEVMHEIEQMLSVGTLYTAPSPISREAAERLCKRFGIDQIRFTNSGTESTMYAVRTARAYTGKEGVVKVEGGYHGSGDALSVSTKPSLDKAGPAEAPNSVPLNAAVPGESYVVPYNNIQALEKVFSEHSSTIACFIVEPVLENIGIVVPDEGYLEAVRELCDQYKIVLIFDEVKTGLTAGPQGAAQRLGVIPDLICLAKSIGGGIPLAAFGGKTEFMKPVSDGRAPHLGTFNGHILAMAAVKGVDKVCTPEALGKAESLNIQALTKIKEIIDEYELPAHTVGFGVKGCVTWSDKPVRNYRDYKATDFQVAELSFLWSLNHGIMTPPGLDEQWLISLAHGQDEIDFMVNDFRELAKTLRG</sequence>
<dbReference type="EMBL" id="CAEZTE010000044">
    <property type="protein sequence ID" value="CAB4565568.1"/>
    <property type="molecule type" value="Genomic_DNA"/>
</dbReference>
<dbReference type="PANTHER" id="PTHR43713:SF3">
    <property type="entry name" value="GLUTAMATE-1-SEMIALDEHYDE 2,1-AMINOMUTASE 1, CHLOROPLASTIC-RELATED"/>
    <property type="match status" value="1"/>
</dbReference>
<organism evidence="3">
    <name type="scientific">freshwater metagenome</name>
    <dbReference type="NCBI Taxonomy" id="449393"/>
    <lineage>
        <taxon>unclassified sequences</taxon>
        <taxon>metagenomes</taxon>
        <taxon>ecological metagenomes</taxon>
    </lineage>
</organism>
<evidence type="ECO:0000313" key="5">
    <source>
        <dbReference type="EMBL" id="CAB4722449.1"/>
    </source>
</evidence>
<dbReference type="PANTHER" id="PTHR43713">
    <property type="entry name" value="GLUTAMATE-1-SEMIALDEHYDE 2,1-AMINOMUTASE"/>
    <property type="match status" value="1"/>
</dbReference>
<reference evidence="3" key="1">
    <citation type="submission" date="2020-05" db="EMBL/GenBank/DDBJ databases">
        <authorList>
            <person name="Chiriac C."/>
            <person name="Salcher M."/>
            <person name="Ghai R."/>
            <person name="Kavagutti S V."/>
        </authorList>
    </citation>
    <scope>NUCLEOTIDE SEQUENCE</scope>
</reference>
<evidence type="ECO:0000313" key="3">
    <source>
        <dbReference type="EMBL" id="CAB4565568.1"/>
    </source>
</evidence>
<evidence type="ECO:0000256" key="1">
    <source>
        <dbReference type="ARBA" id="ARBA00001933"/>
    </source>
</evidence>
<accession>A0A6J6DWU5</accession>
<name>A0A6J6DWU5_9ZZZZ</name>
<dbReference type="InterPro" id="IPR015421">
    <property type="entry name" value="PyrdxlP-dep_Trfase_major"/>
</dbReference>
<dbReference type="Gene3D" id="3.90.1150.10">
    <property type="entry name" value="Aspartate Aminotransferase, domain 1"/>
    <property type="match status" value="1"/>
</dbReference>
<comment type="cofactor">
    <cofactor evidence="1">
        <name>pyridoxal 5'-phosphate</name>
        <dbReference type="ChEBI" id="CHEBI:597326"/>
    </cofactor>
</comment>
<dbReference type="Gene3D" id="3.40.640.10">
    <property type="entry name" value="Type I PLP-dependent aspartate aminotransferase-like (Major domain)"/>
    <property type="match status" value="1"/>
</dbReference>
<proteinExistence type="predicted"/>
<dbReference type="CDD" id="cd00610">
    <property type="entry name" value="OAT_like"/>
    <property type="match status" value="1"/>
</dbReference>
<evidence type="ECO:0000313" key="4">
    <source>
        <dbReference type="EMBL" id="CAB4643961.1"/>
    </source>
</evidence>
<dbReference type="GO" id="GO:0030170">
    <property type="term" value="F:pyridoxal phosphate binding"/>
    <property type="evidence" value="ECO:0007669"/>
    <property type="project" value="InterPro"/>
</dbReference>
<dbReference type="Pfam" id="PF00202">
    <property type="entry name" value="Aminotran_3"/>
    <property type="match status" value="1"/>
</dbReference>
<dbReference type="InterPro" id="IPR005814">
    <property type="entry name" value="Aminotrans_3"/>
</dbReference>
<dbReference type="AlphaFoldDB" id="A0A6J6DWU5"/>
<evidence type="ECO:0000256" key="2">
    <source>
        <dbReference type="ARBA" id="ARBA00022898"/>
    </source>
</evidence>
<dbReference type="EMBL" id="CAEZYN010000038">
    <property type="protein sequence ID" value="CAB4722449.1"/>
    <property type="molecule type" value="Genomic_DNA"/>
</dbReference>
<keyword evidence="2" id="KW-0663">Pyridoxal phosphate</keyword>
<dbReference type="GO" id="GO:0008483">
    <property type="term" value="F:transaminase activity"/>
    <property type="evidence" value="ECO:0007669"/>
    <property type="project" value="InterPro"/>
</dbReference>
<protein>
    <submittedName>
        <fullName evidence="3">Unannotated protein</fullName>
    </submittedName>
</protein>